<dbReference type="EMBL" id="UZAE01012308">
    <property type="protein sequence ID" value="VDO04487.1"/>
    <property type="molecule type" value="Genomic_DNA"/>
</dbReference>
<dbReference type="AlphaFoldDB" id="A0A0R3TMH0"/>
<evidence type="ECO:0000256" key="6">
    <source>
        <dbReference type="ARBA" id="ARBA00023212"/>
    </source>
</evidence>
<dbReference type="InterPro" id="IPR037282">
    <property type="entry name" value="CapZ_alpha/beta"/>
</dbReference>
<dbReference type="Gene3D" id="1.20.58.570">
    <property type="match status" value="1"/>
</dbReference>
<comment type="function">
    <text evidence="7">F-actin-capping proteins bind in a Ca(2+)-independent manner to the fast growing ends of actin filaments (barbed end) thereby blocking the exchange of subunits at these ends. Unlike other capping proteins (such as gelsolin and severin), these proteins do not sever actin filaments.</text>
</comment>
<dbReference type="WBParaSite" id="HNAJ_0000851301-mRNA-1">
    <property type="protein sequence ID" value="HNAJ_0000851301-mRNA-1"/>
    <property type="gene ID" value="HNAJ_0000851301"/>
</dbReference>
<dbReference type="GO" id="GO:0008290">
    <property type="term" value="C:F-actin capping protein complex"/>
    <property type="evidence" value="ECO:0007669"/>
    <property type="project" value="UniProtKB-UniRule"/>
</dbReference>
<dbReference type="SUPFAM" id="SSF90096">
    <property type="entry name" value="Subunits of heterodimeric actin filament capping protein Capz"/>
    <property type="match status" value="1"/>
</dbReference>
<comment type="similarity">
    <text evidence="2 7">Belongs to the F-actin-capping protein beta subunit family.</text>
</comment>
<keyword evidence="6 7" id="KW-0206">Cytoskeleton</keyword>
<protein>
    <recommendedName>
        <fullName evidence="7">F-actin-capping protein subunit beta</fullName>
    </recommendedName>
</protein>
<keyword evidence="4 7" id="KW-0963">Cytoplasm</keyword>
<dbReference type="GO" id="GO:0051015">
    <property type="term" value="F:actin filament binding"/>
    <property type="evidence" value="ECO:0007669"/>
    <property type="project" value="TreeGrafter"/>
</dbReference>
<evidence type="ECO:0000256" key="2">
    <source>
        <dbReference type="ARBA" id="ARBA00006039"/>
    </source>
</evidence>
<comment type="subunit">
    <text evidence="7">Heterodimer of an alpha and a beta subunit.</text>
</comment>
<dbReference type="PRINTS" id="PR00192">
    <property type="entry name" value="FACTINCAPB"/>
</dbReference>
<accession>A0A0R3TMH0</accession>
<comment type="subcellular location">
    <subcellularLocation>
        <location evidence="1 7">Cytoplasm</location>
        <location evidence="1 7">Cytoskeleton</location>
    </subcellularLocation>
</comment>
<evidence type="ECO:0000313" key="8">
    <source>
        <dbReference type="EMBL" id="VDO04487.1"/>
    </source>
</evidence>
<reference evidence="8 9" key="2">
    <citation type="submission" date="2018-11" db="EMBL/GenBank/DDBJ databases">
        <authorList>
            <consortium name="Pathogen Informatics"/>
        </authorList>
    </citation>
    <scope>NUCLEOTIDE SEQUENCE [LARGE SCALE GENOMIC DNA]</scope>
</reference>
<evidence type="ECO:0000256" key="4">
    <source>
        <dbReference type="ARBA" id="ARBA00022490"/>
    </source>
</evidence>
<dbReference type="Proteomes" id="UP000278807">
    <property type="component" value="Unassembled WGS sequence"/>
</dbReference>
<dbReference type="Pfam" id="PF01115">
    <property type="entry name" value="F_actin_cap_B"/>
    <property type="match status" value="1"/>
</dbReference>
<sequence length="271" mass="31145">MGEVLMRDEIQDLKLLSSIPPNRISDVIVSLKKHFPFIFAFDSPERLFPLDVSQDSTGRKYICCDANRYMGSTRSPWNNAFLPHISDAPLPKEQHRYLEERLNYALVHYASSYYNHQPITSVYCLSRDVGVIVCCLIKSPHIEIAYLIDVNEKFISSINYSLSVVYSIKLTEQEFVDKDMGNLCFSLYFRHRRSKEIKVSSTNLTESHIRNIGRLIEKVDSDVFGKLRAVYPIQTRLILQELRTDKSTLPPKQTIAFKEELAAALTSRGDS</sequence>
<dbReference type="STRING" id="102285.A0A0R3TMH0"/>
<proteinExistence type="inferred from homology"/>
<dbReference type="Gene3D" id="3.90.1150.210">
    <property type="entry name" value="F-actin capping protein, beta subunit"/>
    <property type="match status" value="1"/>
</dbReference>
<dbReference type="GO" id="GO:0000902">
    <property type="term" value="P:cell morphogenesis"/>
    <property type="evidence" value="ECO:0007669"/>
    <property type="project" value="TreeGrafter"/>
</dbReference>
<keyword evidence="3 7" id="KW-0117">Actin capping</keyword>
<dbReference type="InterPro" id="IPR001698">
    <property type="entry name" value="CAPZB"/>
</dbReference>
<reference evidence="10" key="1">
    <citation type="submission" date="2017-02" db="UniProtKB">
        <authorList>
            <consortium name="WormBaseParasite"/>
        </authorList>
    </citation>
    <scope>IDENTIFICATION</scope>
</reference>
<dbReference type="OrthoDB" id="9979678at2759"/>
<evidence type="ECO:0000256" key="7">
    <source>
        <dbReference type="RuleBase" id="RU365078"/>
    </source>
</evidence>
<evidence type="ECO:0000256" key="3">
    <source>
        <dbReference type="ARBA" id="ARBA00022467"/>
    </source>
</evidence>
<gene>
    <name evidence="8" type="ORF">HNAJ_LOCUS8509</name>
</gene>
<dbReference type="GO" id="GO:0051016">
    <property type="term" value="P:barbed-end actin filament capping"/>
    <property type="evidence" value="ECO:0007669"/>
    <property type="project" value="UniProtKB-UniRule"/>
</dbReference>
<organism evidence="10">
    <name type="scientific">Rodentolepis nana</name>
    <name type="common">Dwarf tapeworm</name>
    <name type="synonym">Hymenolepis nana</name>
    <dbReference type="NCBI Taxonomy" id="102285"/>
    <lineage>
        <taxon>Eukaryota</taxon>
        <taxon>Metazoa</taxon>
        <taxon>Spiralia</taxon>
        <taxon>Lophotrochozoa</taxon>
        <taxon>Platyhelminthes</taxon>
        <taxon>Cestoda</taxon>
        <taxon>Eucestoda</taxon>
        <taxon>Cyclophyllidea</taxon>
        <taxon>Hymenolepididae</taxon>
        <taxon>Rodentolepis</taxon>
    </lineage>
</organism>
<keyword evidence="5 7" id="KW-0009">Actin-binding</keyword>
<name>A0A0R3TMH0_RODNA</name>
<keyword evidence="9" id="KW-1185">Reference proteome</keyword>
<evidence type="ECO:0000256" key="5">
    <source>
        <dbReference type="ARBA" id="ARBA00023203"/>
    </source>
</evidence>
<evidence type="ECO:0000313" key="9">
    <source>
        <dbReference type="Proteomes" id="UP000278807"/>
    </source>
</evidence>
<evidence type="ECO:0000256" key="1">
    <source>
        <dbReference type="ARBA" id="ARBA00004245"/>
    </source>
</evidence>
<dbReference type="PANTHER" id="PTHR10619:SF0">
    <property type="entry name" value="F-ACTIN-CAPPING PROTEIN SUBUNIT BETA ISOFORMS 1 AND 2"/>
    <property type="match status" value="1"/>
</dbReference>
<dbReference type="PANTHER" id="PTHR10619">
    <property type="entry name" value="F-ACTIN-CAPPING PROTEIN SUBUNIT BETA"/>
    <property type="match status" value="1"/>
</dbReference>
<evidence type="ECO:0000313" key="10">
    <source>
        <dbReference type="WBParaSite" id="HNAJ_0000851301-mRNA-1"/>
    </source>
</evidence>
<dbReference type="InterPro" id="IPR042276">
    <property type="entry name" value="CapZ_alpha/beta_2"/>
</dbReference>
<dbReference type="InterPro" id="IPR043175">
    <property type="entry name" value="CAPZB_N"/>
</dbReference>